<dbReference type="KEGG" id="soh:D1869_07625"/>
<dbReference type="RefSeq" id="WP_010979395.1">
    <property type="nucleotide sequence ID" value="NZ_AP031374.1"/>
</dbReference>
<dbReference type="Gene3D" id="3.40.50.620">
    <property type="entry name" value="HUPs"/>
    <property type="match status" value="1"/>
</dbReference>
<dbReference type="SUPFAM" id="SSF52402">
    <property type="entry name" value="Adenine nucleotide alpha hydrolases-like"/>
    <property type="match status" value="1"/>
</dbReference>
<dbReference type="Proteomes" id="UP000427373">
    <property type="component" value="Chromosome"/>
</dbReference>
<feature type="domain" description="UspA" evidence="2">
    <location>
        <begin position="13"/>
        <end position="135"/>
    </location>
</feature>
<evidence type="ECO:0000313" key="4">
    <source>
        <dbReference type="EMBL" id="QGR17064.1"/>
    </source>
</evidence>
<dbReference type="PRINTS" id="PR01438">
    <property type="entry name" value="UNVRSLSTRESS"/>
</dbReference>
<name>A0A650CGT2_SULOH</name>
<dbReference type="EMBL" id="JACHFY010000001">
    <property type="protein sequence ID" value="MBB5252487.1"/>
    <property type="molecule type" value="Genomic_DNA"/>
</dbReference>
<evidence type="ECO:0000259" key="2">
    <source>
        <dbReference type="Pfam" id="PF00582"/>
    </source>
</evidence>
<keyword evidence="5" id="KW-1185">Reference proteome</keyword>
<dbReference type="AlphaFoldDB" id="A0A650CGT2"/>
<accession>A0A650CGT2</accession>
<dbReference type="PANTHER" id="PTHR46268">
    <property type="entry name" value="STRESS RESPONSE PROTEIN NHAX"/>
    <property type="match status" value="1"/>
</dbReference>
<sequence>MTEPTYTVSFWLRKILVPIDGSENSFRALDLAIDFAMRYGSQISVIHVCEECNEQAIKEKVEKRVNGRVDYEFKIIKYSSKESSISNEILRFLSENSYDAVILGARGLSINSDINIGSIALSISVNAPTTVILVR</sequence>
<dbReference type="PANTHER" id="PTHR46268:SF25">
    <property type="entry name" value="USPA DOMAIN PROTEIN"/>
    <property type="match status" value="1"/>
</dbReference>
<dbReference type="InterPro" id="IPR006016">
    <property type="entry name" value="UspA"/>
</dbReference>
<proteinExistence type="inferred from homology"/>
<dbReference type="OrthoDB" id="14880at2157"/>
<dbReference type="CDD" id="cd00293">
    <property type="entry name" value="USP-like"/>
    <property type="match status" value="1"/>
</dbReference>
<dbReference type="Proteomes" id="UP000582213">
    <property type="component" value="Unassembled WGS sequence"/>
</dbReference>
<comment type="similarity">
    <text evidence="1">Belongs to the universal stress protein A family.</text>
</comment>
<evidence type="ECO:0000313" key="3">
    <source>
        <dbReference type="EMBL" id="MBB5252487.1"/>
    </source>
</evidence>
<dbReference type="GeneID" id="1459377"/>
<reference evidence="3 6" key="2">
    <citation type="submission" date="2020-08" db="EMBL/GenBank/DDBJ databases">
        <title>Genomic Encyclopedia of Type Strains, Phase IV (KMG-IV): sequencing the most valuable type-strain genomes for metagenomic binning, comparative biology and taxonomic classification.</title>
        <authorList>
            <person name="Goeker M."/>
        </authorList>
    </citation>
    <scope>NUCLEOTIDE SEQUENCE [LARGE SCALE GENOMIC DNA]</scope>
    <source>
        <strain evidence="3 6">DSM 12421</strain>
    </source>
</reference>
<dbReference type="InterPro" id="IPR014729">
    <property type="entry name" value="Rossmann-like_a/b/a_fold"/>
</dbReference>
<evidence type="ECO:0000313" key="6">
    <source>
        <dbReference type="Proteomes" id="UP000582213"/>
    </source>
</evidence>
<evidence type="ECO:0000313" key="5">
    <source>
        <dbReference type="Proteomes" id="UP000427373"/>
    </source>
</evidence>
<protein>
    <submittedName>
        <fullName evidence="3">Nucleotide-binding universal stress UspA family protein</fullName>
    </submittedName>
    <submittedName>
        <fullName evidence="4">Universal stress protein</fullName>
    </submittedName>
</protein>
<dbReference type="InterPro" id="IPR006015">
    <property type="entry name" value="Universal_stress_UspA"/>
</dbReference>
<dbReference type="EMBL" id="CP045484">
    <property type="protein sequence ID" value="QGR17064.1"/>
    <property type="molecule type" value="Genomic_DNA"/>
</dbReference>
<gene>
    <name evidence="4" type="ORF">D1869_07625</name>
    <name evidence="3" type="ORF">HNQ62_000205</name>
</gene>
<reference evidence="4 5" key="1">
    <citation type="submission" date="2019-10" db="EMBL/GenBank/DDBJ databases">
        <title>Genome Sequences from Six Type Strain Members of the Archaeal Family Sulfolobaceae: Acidianus ambivalens, Acidianus infernus, Metallosphaera prunae, Stygiolobus azoricus, Sulfolobus metallicus, and Sulfurisphaera ohwakuensis.</title>
        <authorList>
            <person name="Counts J.A."/>
            <person name="Kelly R.M."/>
        </authorList>
    </citation>
    <scope>NUCLEOTIDE SEQUENCE [LARGE SCALE GENOMIC DNA]</scope>
    <source>
        <strain evidence="4 5">TA-1</strain>
    </source>
</reference>
<dbReference type="Pfam" id="PF00582">
    <property type="entry name" value="Usp"/>
    <property type="match status" value="1"/>
</dbReference>
<organism evidence="4 5">
    <name type="scientific">Sulfurisphaera ohwakuensis</name>
    <dbReference type="NCBI Taxonomy" id="69656"/>
    <lineage>
        <taxon>Archaea</taxon>
        <taxon>Thermoproteota</taxon>
        <taxon>Thermoprotei</taxon>
        <taxon>Sulfolobales</taxon>
        <taxon>Sulfolobaceae</taxon>
        <taxon>Sulfurisphaera</taxon>
    </lineage>
</organism>
<evidence type="ECO:0000256" key="1">
    <source>
        <dbReference type="ARBA" id="ARBA00008791"/>
    </source>
</evidence>